<comment type="subcellular location">
    <subcellularLocation>
        <location evidence="1">Cell membrane</location>
        <topology evidence="1">Multi-pass membrane protein</topology>
    </subcellularLocation>
</comment>
<dbReference type="Proteomes" id="UP000245793">
    <property type="component" value="Unassembled WGS sequence"/>
</dbReference>
<keyword evidence="3 7" id="KW-0812">Transmembrane</keyword>
<dbReference type="RefSeq" id="WP_116480285.1">
    <property type="nucleotide sequence ID" value="NZ_CAUPJO010000010.1"/>
</dbReference>
<evidence type="ECO:0000256" key="2">
    <source>
        <dbReference type="ARBA" id="ARBA00022475"/>
    </source>
</evidence>
<evidence type="ECO:0000256" key="5">
    <source>
        <dbReference type="ARBA" id="ARBA00023136"/>
    </source>
</evidence>
<dbReference type="Pfam" id="PF06738">
    <property type="entry name" value="ThrE"/>
    <property type="match status" value="1"/>
</dbReference>
<proteinExistence type="inferred from homology"/>
<dbReference type="GO" id="GO:0005886">
    <property type="term" value="C:plasma membrane"/>
    <property type="evidence" value="ECO:0007669"/>
    <property type="project" value="UniProtKB-SubCell"/>
</dbReference>
<evidence type="ECO:0000256" key="1">
    <source>
        <dbReference type="ARBA" id="ARBA00004651"/>
    </source>
</evidence>
<dbReference type="EMBL" id="QEKV01000006">
    <property type="protein sequence ID" value="PVY94233.1"/>
    <property type="molecule type" value="Genomic_DNA"/>
</dbReference>
<evidence type="ECO:0000313" key="9">
    <source>
        <dbReference type="EMBL" id="PVY94233.1"/>
    </source>
</evidence>
<dbReference type="AlphaFoldDB" id="A0A2U1E2Q9"/>
<protein>
    <submittedName>
        <fullName evidence="9">Uncharacterized membrane protein YjjP (DUF1212 family)</fullName>
    </submittedName>
</protein>
<feature type="domain" description="Threonine/serine exporter-like N-terminal" evidence="8">
    <location>
        <begin position="12"/>
        <end position="248"/>
    </location>
</feature>
<reference evidence="9 10" key="1">
    <citation type="submission" date="2018-04" db="EMBL/GenBank/DDBJ databases">
        <title>Genomic Encyclopedia of Type Strains, Phase IV (KMG-IV): sequencing the most valuable type-strain genomes for metagenomic binning, comparative biology and taxonomic classification.</title>
        <authorList>
            <person name="Goeker M."/>
        </authorList>
    </citation>
    <scope>NUCLEOTIDE SEQUENCE [LARGE SCALE GENOMIC DNA]</scope>
    <source>
        <strain evidence="9 10">DSM 20705</strain>
    </source>
</reference>
<dbReference type="InterPro" id="IPR050539">
    <property type="entry name" value="ThrE_Dicarb/AminoAcid_Exp"/>
</dbReference>
<accession>A0A2U1E2Q9</accession>
<evidence type="ECO:0000313" key="10">
    <source>
        <dbReference type="Proteomes" id="UP000245793"/>
    </source>
</evidence>
<dbReference type="InterPro" id="IPR010619">
    <property type="entry name" value="ThrE-like_N"/>
</dbReference>
<keyword evidence="2" id="KW-1003">Cell membrane</keyword>
<evidence type="ECO:0000256" key="4">
    <source>
        <dbReference type="ARBA" id="ARBA00022989"/>
    </source>
</evidence>
<evidence type="ECO:0000259" key="8">
    <source>
        <dbReference type="Pfam" id="PF06738"/>
    </source>
</evidence>
<keyword evidence="4 7" id="KW-1133">Transmembrane helix</keyword>
<dbReference type="GO" id="GO:0015744">
    <property type="term" value="P:succinate transport"/>
    <property type="evidence" value="ECO:0007669"/>
    <property type="project" value="TreeGrafter"/>
</dbReference>
<evidence type="ECO:0000256" key="3">
    <source>
        <dbReference type="ARBA" id="ARBA00022692"/>
    </source>
</evidence>
<feature type="transmembrane region" description="Helical" evidence="7">
    <location>
        <begin position="229"/>
        <end position="252"/>
    </location>
</feature>
<comment type="similarity">
    <text evidence="6">Belongs to the ThrE exporter (TC 2.A.79) family.</text>
</comment>
<feature type="transmembrane region" description="Helical" evidence="7">
    <location>
        <begin position="114"/>
        <end position="135"/>
    </location>
</feature>
<keyword evidence="5 7" id="KW-0472">Membrane</keyword>
<name>A0A2U1E2Q9_9FIRM</name>
<dbReference type="GO" id="GO:0022857">
    <property type="term" value="F:transmembrane transporter activity"/>
    <property type="evidence" value="ECO:0007669"/>
    <property type="project" value="InterPro"/>
</dbReference>
<organism evidence="9 10">
    <name type="scientific">Ezakiella coagulans</name>
    <dbReference type="NCBI Taxonomy" id="46507"/>
    <lineage>
        <taxon>Bacteria</taxon>
        <taxon>Bacillati</taxon>
        <taxon>Bacillota</taxon>
        <taxon>Tissierellia</taxon>
        <taxon>Ezakiella</taxon>
    </lineage>
</organism>
<evidence type="ECO:0000256" key="6">
    <source>
        <dbReference type="ARBA" id="ARBA00034125"/>
    </source>
</evidence>
<comment type="caution">
    <text evidence="9">The sequence shown here is derived from an EMBL/GenBank/DDBJ whole genome shotgun (WGS) entry which is preliminary data.</text>
</comment>
<dbReference type="PANTHER" id="PTHR34390">
    <property type="entry name" value="UPF0442 PROTEIN YJJB-RELATED"/>
    <property type="match status" value="1"/>
</dbReference>
<dbReference type="PANTHER" id="PTHR34390:SF2">
    <property type="entry name" value="SUCCINATE TRANSPORTER SUBUNIT YJJP-RELATED"/>
    <property type="match status" value="1"/>
</dbReference>
<keyword evidence="10" id="KW-1185">Reference proteome</keyword>
<sequence>MDVNEEVKLFRTALYAGEIMVKSGSETYRAEDTIKRMLASKGFLNISTFVSPTVIILGDNIKDGYCYIKNIPKRSSNLARIENVNEVSRSFVEGKLSTDEAMEKLKIIENESPYPYWLMCLGCGVSCAAFAILIGGNYTDFIATLITSILALHLNEIINAASNTVFLGNFVASLIVSVVAILFSKIGLGSSLESTIVGSVLPLVPGVAFTGGVRDFITGDLLSGTARCIEAIMIGIAIAFGVGVCMTIFNAIGGL</sequence>
<feature type="transmembrane region" description="Helical" evidence="7">
    <location>
        <begin position="165"/>
        <end position="184"/>
    </location>
</feature>
<feature type="transmembrane region" description="Helical" evidence="7">
    <location>
        <begin position="141"/>
        <end position="158"/>
    </location>
</feature>
<evidence type="ECO:0000256" key="7">
    <source>
        <dbReference type="SAM" id="Phobius"/>
    </source>
</evidence>
<gene>
    <name evidence="9" type="ORF">C7381_106106</name>
</gene>